<evidence type="ECO:0000313" key="1">
    <source>
        <dbReference type="EMBL" id="CRY76251.1"/>
    </source>
</evidence>
<dbReference type="RefSeq" id="WP_060591834.1">
    <property type="nucleotide sequence ID" value="NZ_CP031418.1"/>
</dbReference>
<dbReference type="KEGG" id="nfr:ERS450000_01757"/>
<reference evidence="2" key="1">
    <citation type="submission" date="2015-03" db="EMBL/GenBank/DDBJ databases">
        <authorList>
            <consortium name="Pathogen Informatics"/>
        </authorList>
    </citation>
    <scope>NUCLEOTIDE SEQUENCE [LARGE SCALE GENOMIC DNA]</scope>
    <source>
        <strain evidence="2">NCTC11134</strain>
    </source>
</reference>
<gene>
    <name evidence="1" type="ORF">ERS450000_01757</name>
</gene>
<dbReference type="Proteomes" id="UP000057820">
    <property type="component" value="Chromosome 1"/>
</dbReference>
<evidence type="ECO:0000313" key="2">
    <source>
        <dbReference type="Proteomes" id="UP000057820"/>
    </source>
</evidence>
<dbReference type="AlphaFoldDB" id="A0A0H5P1D9"/>
<name>A0A0H5P1D9_NOCFR</name>
<proteinExistence type="predicted"/>
<protein>
    <submittedName>
        <fullName evidence="1">Protein of uncharacterized function (DUF322)</fullName>
    </submittedName>
</protein>
<accession>A0A0H5P1D9</accession>
<dbReference type="EMBL" id="LN868938">
    <property type="protein sequence ID" value="CRY76251.1"/>
    <property type="molecule type" value="Genomic_DNA"/>
</dbReference>
<organism evidence="1 2">
    <name type="scientific">Nocardia farcinica</name>
    <dbReference type="NCBI Taxonomy" id="37329"/>
    <lineage>
        <taxon>Bacteria</taxon>
        <taxon>Bacillati</taxon>
        <taxon>Actinomycetota</taxon>
        <taxon>Actinomycetes</taxon>
        <taxon>Mycobacteriales</taxon>
        <taxon>Nocardiaceae</taxon>
        <taxon>Nocardia</taxon>
    </lineage>
</organism>
<sequence length="115" mass="12216">MTAVTAAADPVDPAADLPGVTVVADRVVRKIAARAAREVEGVEPDVDVAVRVLGDRATLDVRLAVGYPRPVGRTSDSCRAHLIRRTGELTGLTVDRVDIVVNRLVRPAETAGRVR</sequence>